<dbReference type="Gene3D" id="3.10.170.10">
    <property type="match status" value="1"/>
</dbReference>
<dbReference type="EC" id="3.4.24.-" evidence="11"/>
<comment type="caution">
    <text evidence="13">The sequence shown here is derived from an EMBL/GenBank/DDBJ whole genome shotgun (WGS) entry which is preliminary data.</text>
</comment>
<dbReference type="InterPro" id="IPR001842">
    <property type="entry name" value="Peptidase_M36"/>
</dbReference>
<dbReference type="Proteomes" id="UP001150925">
    <property type="component" value="Unassembled WGS sequence"/>
</dbReference>
<accession>A0A9W8AUD7</accession>
<evidence type="ECO:0000256" key="10">
    <source>
        <dbReference type="ARBA" id="ARBA00023145"/>
    </source>
</evidence>
<dbReference type="PANTHER" id="PTHR33478">
    <property type="entry name" value="EXTRACELLULAR METALLOPROTEINASE MEP"/>
    <property type="match status" value="1"/>
</dbReference>
<dbReference type="InterPro" id="IPR050371">
    <property type="entry name" value="Fungal_virulence_M36"/>
</dbReference>
<gene>
    <name evidence="13" type="ORF">IWQ62_000590</name>
</gene>
<evidence type="ECO:0000256" key="2">
    <source>
        <dbReference type="ARBA" id="ARBA00004613"/>
    </source>
</evidence>
<comment type="cofactor">
    <cofactor evidence="1 11">
        <name>Zn(2+)</name>
        <dbReference type="ChEBI" id="CHEBI:29105"/>
    </cofactor>
</comment>
<evidence type="ECO:0000256" key="11">
    <source>
        <dbReference type="RuleBase" id="RU364017"/>
    </source>
</evidence>
<dbReference type="GO" id="GO:0004222">
    <property type="term" value="F:metalloendopeptidase activity"/>
    <property type="evidence" value="ECO:0007669"/>
    <property type="project" value="InterPro"/>
</dbReference>
<evidence type="ECO:0000256" key="3">
    <source>
        <dbReference type="ARBA" id="ARBA00006006"/>
    </source>
</evidence>
<evidence type="ECO:0000256" key="7">
    <source>
        <dbReference type="ARBA" id="ARBA00022801"/>
    </source>
</evidence>
<reference evidence="13" key="1">
    <citation type="submission" date="2022-07" db="EMBL/GenBank/DDBJ databases">
        <title>Phylogenomic reconstructions and comparative analyses of Kickxellomycotina fungi.</title>
        <authorList>
            <person name="Reynolds N.K."/>
            <person name="Stajich J.E."/>
            <person name="Barry K."/>
            <person name="Grigoriev I.V."/>
            <person name="Crous P."/>
            <person name="Smith M.E."/>
        </authorList>
    </citation>
    <scope>NUCLEOTIDE SEQUENCE</scope>
    <source>
        <strain evidence="13">RSA 1196</strain>
    </source>
</reference>
<protein>
    <recommendedName>
        <fullName evidence="11">Extracellular metalloproteinase</fullName>
        <ecNumber evidence="11">3.4.24.-</ecNumber>
    </recommendedName>
    <alternativeName>
        <fullName evidence="11">Fungalysin</fullName>
    </alternativeName>
</protein>
<keyword evidence="6 11" id="KW-0479">Metal-binding</keyword>
<dbReference type="AlphaFoldDB" id="A0A9W8AUD7"/>
<keyword evidence="14" id="KW-1185">Reference proteome</keyword>
<evidence type="ECO:0000256" key="1">
    <source>
        <dbReference type="ARBA" id="ARBA00001947"/>
    </source>
</evidence>
<keyword evidence="10 11" id="KW-0865">Zymogen</keyword>
<dbReference type="GO" id="GO:0005615">
    <property type="term" value="C:extracellular space"/>
    <property type="evidence" value="ECO:0007669"/>
    <property type="project" value="InterPro"/>
</dbReference>
<feature type="region of interest" description="Disordered" evidence="12">
    <location>
        <begin position="747"/>
        <end position="807"/>
    </location>
</feature>
<comment type="subcellular location">
    <subcellularLocation>
        <location evidence="2 11">Secreted</location>
    </subcellularLocation>
</comment>
<comment type="similarity">
    <text evidence="3 11">Belongs to the peptidase M36 family.</text>
</comment>
<keyword evidence="8 11" id="KW-0862">Zinc</keyword>
<sequence>MVVAVSLPTTLSPGKSILPRIRDTFHLLRTNYPSTSPLPLSSDTTLNQDIGSIVSSVITTVHKLMNCQVCRAEITDLYTDSSTNLTHIYFRQLYKGLPVLNSVAHFLVNHEGEILEQDHSLMTGENLRRDEERESSEWSVHDESIIDITDPQLLDLEKGGAFENERFFNAWNEDSCKKALVGMLHGCNILLHHSDIQQWSVVEETFTHQLDPPRMIKNLPQRSTIPKNYRDLLGPIYQRSRYVVRGLHGLPQNEARVYPIYYQHEGHINPAWQVELLTPAGPLWGEVLTYKYYNYKLVSIANAHEVDSISDKTSYDKGPMQSESDRWWSSQLDAWSWSQEIQCPEGKEPNLTEGNNARVRYLENGEFKVAQCATGVYASEEQPEHQKDRIHSGTAYTTFPRVAWDVYDFVNFLHHWFKALGFTEAMGNFQENHTDEVDGAPGDPVDVIIVEENEWVYPERFTVVSTPDGTRPTLTVLSRSTWSASEEYLYQVNYADIARAYTQAVMFRLVGGPSNERCLTDHHSRGMRKGWGNFIAIVLGLTKEQIHTSNLVINLNSDVYNDLSTDDKYQWYTINAKKNSTNPYFYYRDNLADIARWWTQLLLDTYVEFCKTYGYDGTWKLDSDFSKHSGNVIMLRLWFTALQLLPCQPQASEVRRAIAKADKLLYGGTHTKTIQSILWRQVSNISGGKHRRQLFGIRTFFEKNRYTSALYTTLAHGTNQARREVAHRFWKAMRLLLGSKTIEAITGDPDSLAESPQHIEEKSSMSETEEKEDINELINTILEALEKPDEPEKPLAPPSPSKDEVGWSWNPFHWWTKKPQNAGSS</sequence>
<dbReference type="PANTHER" id="PTHR33478:SF1">
    <property type="entry name" value="EXTRACELLULAR METALLOPROTEINASE MEP"/>
    <property type="match status" value="1"/>
</dbReference>
<evidence type="ECO:0000313" key="14">
    <source>
        <dbReference type="Proteomes" id="UP001150925"/>
    </source>
</evidence>
<name>A0A9W8AUD7_9FUNG</name>
<dbReference type="GO" id="GO:0008270">
    <property type="term" value="F:zinc ion binding"/>
    <property type="evidence" value="ECO:0007669"/>
    <property type="project" value="InterPro"/>
</dbReference>
<keyword evidence="4 11" id="KW-0964">Secreted</keyword>
<keyword evidence="7 11" id="KW-0378">Hydrolase</keyword>
<feature type="compositionally biased region" description="Basic and acidic residues" evidence="12">
    <location>
        <begin position="784"/>
        <end position="793"/>
    </location>
</feature>
<dbReference type="Pfam" id="PF02128">
    <property type="entry name" value="Peptidase_M36"/>
    <property type="match status" value="1"/>
</dbReference>
<dbReference type="EMBL" id="JANBPY010000053">
    <property type="protein sequence ID" value="KAJ1969496.1"/>
    <property type="molecule type" value="Genomic_DNA"/>
</dbReference>
<keyword evidence="9 11" id="KW-0482">Metalloprotease</keyword>
<organism evidence="13 14">
    <name type="scientific">Dispira parvispora</name>
    <dbReference type="NCBI Taxonomy" id="1520584"/>
    <lineage>
        <taxon>Eukaryota</taxon>
        <taxon>Fungi</taxon>
        <taxon>Fungi incertae sedis</taxon>
        <taxon>Zoopagomycota</taxon>
        <taxon>Kickxellomycotina</taxon>
        <taxon>Dimargaritomycetes</taxon>
        <taxon>Dimargaritales</taxon>
        <taxon>Dimargaritaceae</taxon>
        <taxon>Dispira</taxon>
    </lineage>
</organism>
<evidence type="ECO:0000313" key="13">
    <source>
        <dbReference type="EMBL" id="KAJ1969496.1"/>
    </source>
</evidence>
<evidence type="ECO:0000256" key="12">
    <source>
        <dbReference type="SAM" id="MobiDB-lite"/>
    </source>
</evidence>
<dbReference type="Gene3D" id="1.10.390.10">
    <property type="entry name" value="Neutral Protease Domain 2"/>
    <property type="match status" value="1"/>
</dbReference>
<evidence type="ECO:0000256" key="9">
    <source>
        <dbReference type="ARBA" id="ARBA00023049"/>
    </source>
</evidence>
<evidence type="ECO:0000256" key="5">
    <source>
        <dbReference type="ARBA" id="ARBA00022670"/>
    </source>
</evidence>
<evidence type="ECO:0000256" key="8">
    <source>
        <dbReference type="ARBA" id="ARBA00022833"/>
    </source>
</evidence>
<dbReference type="GO" id="GO:0006508">
    <property type="term" value="P:proteolysis"/>
    <property type="evidence" value="ECO:0007669"/>
    <property type="project" value="UniProtKB-KW"/>
</dbReference>
<dbReference type="OrthoDB" id="5557211at2759"/>
<dbReference type="InterPro" id="IPR027268">
    <property type="entry name" value="Peptidase_M4/M1_CTD_sf"/>
</dbReference>
<evidence type="ECO:0000256" key="6">
    <source>
        <dbReference type="ARBA" id="ARBA00022723"/>
    </source>
</evidence>
<keyword evidence="5 11" id="KW-0645">Protease</keyword>
<evidence type="ECO:0000256" key="4">
    <source>
        <dbReference type="ARBA" id="ARBA00022525"/>
    </source>
</evidence>
<proteinExistence type="inferred from homology"/>